<keyword evidence="2" id="KW-1185">Reference proteome</keyword>
<comment type="caution">
    <text evidence="1">The sequence shown here is derived from an EMBL/GenBank/DDBJ whole genome shotgun (WGS) entry which is preliminary data.</text>
</comment>
<reference evidence="1" key="1">
    <citation type="journal article" date="2020" name="New Phytol.">
        <title>Comparative genomics reveals dynamic genome evolution in host specialist ectomycorrhizal fungi.</title>
        <authorList>
            <person name="Lofgren L.A."/>
            <person name="Nguyen N.H."/>
            <person name="Vilgalys R."/>
            <person name="Ruytinx J."/>
            <person name="Liao H.L."/>
            <person name="Branco S."/>
            <person name="Kuo A."/>
            <person name="LaButti K."/>
            <person name="Lipzen A."/>
            <person name="Andreopoulos W."/>
            <person name="Pangilinan J."/>
            <person name="Riley R."/>
            <person name="Hundley H."/>
            <person name="Na H."/>
            <person name="Barry K."/>
            <person name="Grigoriev I.V."/>
            <person name="Stajich J.E."/>
            <person name="Kennedy P.G."/>
        </authorList>
    </citation>
    <scope>NUCLEOTIDE SEQUENCE</scope>
    <source>
        <strain evidence="1">FC203</strain>
    </source>
</reference>
<dbReference type="GeneID" id="64666275"/>
<dbReference type="RefSeq" id="XP_041232352.1">
    <property type="nucleotide sequence ID" value="XM_041371977.1"/>
</dbReference>
<protein>
    <submittedName>
        <fullName evidence="1">Uncharacterized protein</fullName>
    </submittedName>
</protein>
<dbReference type="AlphaFoldDB" id="A0AAD4HS58"/>
<evidence type="ECO:0000313" key="2">
    <source>
        <dbReference type="Proteomes" id="UP001195769"/>
    </source>
</evidence>
<gene>
    <name evidence="1" type="ORF">F5891DRAFT_478957</name>
</gene>
<evidence type="ECO:0000313" key="1">
    <source>
        <dbReference type="EMBL" id="KAG1906777.1"/>
    </source>
</evidence>
<dbReference type="Proteomes" id="UP001195769">
    <property type="component" value="Unassembled WGS sequence"/>
</dbReference>
<organism evidence="1 2">
    <name type="scientific">Suillus fuscotomentosus</name>
    <dbReference type="NCBI Taxonomy" id="1912939"/>
    <lineage>
        <taxon>Eukaryota</taxon>
        <taxon>Fungi</taxon>
        <taxon>Dikarya</taxon>
        <taxon>Basidiomycota</taxon>
        <taxon>Agaricomycotina</taxon>
        <taxon>Agaricomycetes</taxon>
        <taxon>Agaricomycetidae</taxon>
        <taxon>Boletales</taxon>
        <taxon>Suillineae</taxon>
        <taxon>Suillaceae</taxon>
        <taxon>Suillus</taxon>
    </lineage>
</organism>
<proteinExistence type="predicted"/>
<sequence>MSHNLTPPSSLPLTTFFPFRDNAMVHTSISPSRQSSPICLPLFKFHTRSEPSTEQVIIRSPPGRCIASLTESACPSNFWQGVIAGPSFLLTMGEDILAQLRLSFHPTNTNSLLTKIRSSAAQAVSAARHKWRLGRECTASLSGCATEAPRYHLITSHMHILSVTISLQRSPRSPYKPDAKVDDSKVASCSLLTDLLQLGQEFEMHPQIVKTNAQGSRHCRKSIFSTVVSLPDRFVGRVLGTINERPKVYIDELQISHLFLRRLWAFIQRISNEQSVETCQGQAPAHEHWSNIKFPSRASEPYREAMAACRQMCNMEQC</sequence>
<name>A0AAD4HS58_9AGAM</name>
<dbReference type="EMBL" id="JABBWK010000004">
    <property type="protein sequence ID" value="KAG1906777.1"/>
    <property type="molecule type" value="Genomic_DNA"/>
</dbReference>
<accession>A0AAD4HS58</accession>